<evidence type="ECO:0008006" key="7">
    <source>
        <dbReference type="Google" id="ProtNLM"/>
    </source>
</evidence>
<reference evidence="5" key="2">
    <citation type="submission" date="2025-08" db="UniProtKB">
        <authorList>
            <consortium name="Ensembl"/>
        </authorList>
    </citation>
    <scope>IDENTIFICATION</scope>
</reference>
<dbReference type="InterPro" id="IPR056266">
    <property type="entry name" value="CDCP1_CUB_3rd_6th"/>
</dbReference>
<sequence length="752" mass="83147">MPDSRTAALTVDKGTEVHLNRSEATGSKCTACAGSGTRTRCASSLLLTSSCALRFTCSNPEEVFTAEIIRHIECPSKICRHAVVPTDFQPLFVFNRTFSWSMRAHVRTPFHVNFGRTGLSQILPTKSCPNANTYSLVAAERTSTFHLGSFCQNGPISGIIILNGGRVSIRVPGGNRLEGKPFEVLWAKDIKSPAVIHVQLPEEVASSEFFSPNYPNSFYHSDPMMWHFQVPRHYNATVKLLSYTEPRCLTGQPEVAYGQNGTLTVKKLGDRQPDKVHGAFSLGLRSCQVDMKQPNTSGLSLHFKVSTVKMNQSVLCNVDLRDEDRVTLLIEKKDPRSSCVLKLDDKTQNAIIAHPQKMSYLFFGDCLDGDLLMTVNKTIGCQQWKDCPKSLQLSVPTLERCLPKALHRVFWNVYGPVHSTVALSGGFRQSLPNKPCNGSVLFELTDRSGMALGHFCRYGVINNVQFGGNAIITASETTGKFLSQTFQTFFKVSFVKEVREDYVFTAKLKNMTTVFLASPGWPEGMKALSNVSWVVTIPPKMDAHLTFRNISQPKCRSGQTSVTVGMLDAKNLRYTEGKEATNSLVLSESFYINMSNCLPEKGVFSVMSEVTLQKTQNKLLIIILAVVGVLLAVAVLAVVCVVMKKRKKAATCNPKGRAFLPGIEKYPKSSDQQEEDLHIYTDIDETLVYGHLLKTLEVQEKHGTTAVDVYRPFVGPTEPLRDPPEMEGLQVGVYRPFTGSAESSLPTPQTST</sequence>
<keyword evidence="6" id="KW-1185">Reference proteome</keyword>
<evidence type="ECO:0000259" key="4">
    <source>
        <dbReference type="Pfam" id="PF23668"/>
    </source>
</evidence>
<keyword evidence="1" id="KW-1133">Transmembrane helix</keyword>
<dbReference type="GeneID" id="114790927"/>
<keyword evidence="1" id="KW-0812">Transmembrane</keyword>
<evidence type="ECO:0000313" key="6">
    <source>
        <dbReference type="Proteomes" id="UP000694580"/>
    </source>
</evidence>
<evidence type="ECO:0000259" key="3">
    <source>
        <dbReference type="Pfam" id="PF23667"/>
    </source>
</evidence>
<evidence type="ECO:0000259" key="2">
    <source>
        <dbReference type="Pfam" id="PF23665"/>
    </source>
</evidence>
<feature type="domain" description="CDCP1 first CUB" evidence="3">
    <location>
        <begin position="6"/>
        <end position="74"/>
    </location>
</feature>
<dbReference type="Pfam" id="PF23668">
    <property type="entry name" value="CUB_CDCP1_2"/>
    <property type="match status" value="1"/>
</dbReference>
<name>A0AAY4AK45_9TELE</name>
<dbReference type="Pfam" id="PF23665">
    <property type="entry name" value="CDCP1_CUB_6"/>
    <property type="match status" value="2"/>
</dbReference>
<feature type="domain" description="CDCP1 second and fifth CUB" evidence="4">
    <location>
        <begin position="83"/>
        <end position="184"/>
    </location>
</feature>
<dbReference type="AlphaFoldDB" id="A0AAY4AK45"/>
<dbReference type="Proteomes" id="UP000694580">
    <property type="component" value="Chromosome 5"/>
</dbReference>
<proteinExistence type="predicted"/>
<feature type="domain" description="CDCP1 third and sixth CUB" evidence="2">
    <location>
        <begin position="195"/>
        <end position="293"/>
    </location>
</feature>
<dbReference type="GeneTree" id="ENSGT00390000010209"/>
<reference evidence="5 6" key="1">
    <citation type="submission" date="2020-06" db="EMBL/GenBank/DDBJ databases">
        <authorList>
            <consortium name="Wellcome Sanger Institute Data Sharing"/>
        </authorList>
    </citation>
    <scope>NUCLEOTIDE SEQUENCE [LARGE SCALE GENOMIC DNA]</scope>
</reference>
<dbReference type="PANTHER" id="PTHR14477:SF1">
    <property type="entry name" value="CUB DOMAIN-CONTAINING PROTEIN 1"/>
    <property type="match status" value="1"/>
</dbReference>
<accession>A0AAY4AK45</accession>
<reference evidence="5" key="3">
    <citation type="submission" date="2025-09" db="UniProtKB">
        <authorList>
            <consortium name="Ensembl"/>
        </authorList>
    </citation>
    <scope>IDENTIFICATION</scope>
</reference>
<organism evidence="5 6">
    <name type="scientific">Denticeps clupeoides</name>
    <name type="common">denticle herring</name>
    <dbReference type="NCBI Taxonomy" id="299321"/>
    <lineage>
        <taxon>Eukaryota</taxon>
        <taxon>Metazoa</taxon>
        <taxon>Chordata</taxon>
        <taxon>Craniata</taxon>
        <taxon>Vertebrata</taxon>
        <taxon>Euteleostomi</taxon>
        <taxon>Actinopterygii</taxon>
        <taxon>Neopterygii</taxon>
        <taxon>Teleostei</taxon>
        <taxon>Clupei</taxon>
        <taxon>Clupeiformes</taxon>
        <taxon>Denticipitoidei</taxon>
        <taxon>Denticipitidae</taxon>
        <taxon>Denticeps</taxon>
    </lineage>
</organism>
<dbReference type="Ensembl" id="ENSDCDT00010009725.1">
    <property type="protein sequence ID" value="ENSDCDP00010009249.1"/>
    <property type="gene ID" value="ENSDCDG00010004152.1"/>
</dbReference>
<evidence type="ECO:0000313" key="5">
    <source>
        <dbReference type="Ensembl" id="ENSDCDP00010009249.1"/>
    </source>
</evidence>
<dbReference type="InterPro" id="IPR038811">
    <property type="entry name" value="CDCP1"/>
</dbReference>
<keyword evidence="1" id="KW-0472">Membrane</keyword>
<feature type="domain" description="CDCP1 third and sixth CUB" evidence="2">
    <location>
        <begin position="500"/>
        <end position="610"/>
    </location>
</feature>
<feature type="transmembrane region" description="Helical" evidence="1">
    <location>
        <begin position="619"/>
        <end position="643"/>
    </location>
</feature>
<evidence type="ECO:0000256" key="1">
    <source>
        <dbReference type="SAM" id="Phobius"/>
    </source>
</evidence>
<dbReference type="PANTHER" id="PTHR14477">
    <property type="entry name" value="CUB DOMAIN-CONTAINING PROTEIN 1"/>
    <property type="match status" value="1"/>
</dbReference>
<gene>
    <name evidence="5" type="primary">cdcp1a</name>
</gene>
<dbReference type="InterPro" id="IPR056269">
    <property type="entry name" value="CUB_CDCP1_2nd_5th"/>
</dbReference>
<dbReference type="RefSeq" id="XP_028837198.1">
    <property type="nucleotide sequence ID" value="XM_028981365.1"/>
</dbReference>
<dbReference type="InterPro" id="IPR056268">
    <property type="entry name" value="CUB_CDCP1_1st"/>
</dbReference>
<protein>
    <recommendedName>
        <fullName evidence="7">CUB domain-containing protein 1</fullName>
    </recommendedName>
</protein>
<dbReference type="Pfam" id="PF23667">
    <property type="entry name" value="CUB_CDCP1_1"/>
    <property type="match status" value="1"/>
</dbReference>